<proteinExistence type="predicted"/>
<evidence type="ECO:0000313" key="3">
    <source>
        <dbReference type="Proteomes" id="UP000314982"/>
    </source>
</evidence>
<dbReference type="AlphaFoldDB" id="A0A4W5RSP8"/>
<protein>
    <submittedName>
        <fullName evidence="2">Uncharacterized protein</fullName>
    </submittedName>
</protein>
<evidence type="ECO:0000313" key="2">
    <source>
        <dbReference type="Ensembl" id="ENSHHUP00000087584.1"/>
    </source>
</evidence>
<reference evidence="3" key="1">
    <citation type="submission" date="2018-06" db="EMBL/GenBank/DDBJ databases">
        <title>Genome assembly of Danube salmon.</title>
        <authorList>
            <person name="Macqueen D.J."/>
            <person name="Gundappa M.K."/>
        </authorList>
    </citation>
    <scope>NUCLEOTIDE SEQUENCE [LARGE SCALE GENOMIC DNA]</scope>
</reference>
<name>A0A4W5RSP8_9TELE</name>
<dbReference type="Proteomes" id="UP000314982">
    <property type="component" value="Unassembled WGS sequence"/>
</dbReference>
<dbReference type="GO" id="GO:0005737">
    <property type="term" value="C:cytoplasm"/>
    <property type="evidence" value="ECO:0007669"/>
    <property type="project" value="UniProtKB-ARBA"/>
</dbReference>
<reference evidence="2" key="2">
    <citation type="submission" date="2025-08" db="UniProtKB">
        <authorList>
            <consortium name="Ensembl"/>
        </authorList>
    </citation>
    <scope>IDENTIFICATION</scope>
</reference>
<dbReference type="GeneTree" id="ENSGT00940000154533"/>
<sequence length="68" mass="7743">MVIDTPTYETAKQSAQNLSDLHYRNDYVTNVKGTNSSPAITVDTERARLANFNQSDVRYLPFSLLFWG</sequence>
<dbReference type="PROSITE" id="PS51216">
    <property type="entry name" value="NEBULIN"/>
    <property type="match status" value="1"/>
</dbReference>
<evidence type="ECO:0000256" key="1">
    <source>
        <dbReference type="ARBA" id="ARBA00022737"/>
    </source>
</evidence>
<accession>A0A4W5RSP8</accession>
<dbReference type="Ensembl" id="ENSHHUT00000090321.1">
    <property type="protein sequence ID" value="ENSHHUP00000087584.1"/>
    <property type="gene ID" value="ENSHHUG00000050651.1"/>
</dbReference>
<reference evidence="2" key="3">
    <citation type="submission" date="2025-09" db="UniProtKB">
        <authorList>
            <consortium name="Ensembl"/>
        </authorList>
    </citation>
    <scope>IDENTIFICATION</scope>
</reference>
<keyword evidence="1" id="KW-0677">Repeat</keyword>
<keyword evidence="3" id="KW-1185">Reference proteome</keyword>
<organism evidence="2 3">
    <name type="scientific">Hucho hucho</name>
    <name type="common">huchen</name>
    <dbReference type="NCBI Taxonomy" id="62062"/>
    <lineage>
        <taxon>Eukaryota</taxon>
        <taxon>Metazoa</taxon>
        <taxon>Chordata</taxon>
        <taxon>Craniata</taxon>
        <taxon>Vertebrata</taxon>
        <taxon>Euteleostomi</taxon>
        <taxon>Actinopterygii</taxon>
        <taxon>Neopterygii</taxon>
        <taxon>Teleostei</taxon>
        <taxon>Protacanthopterygii</taxon>
        <taxon>Salmoniformes</taxon>
        <taxon>Salmonidae</taxon>
        <taxon>Salmoninae</taxon>
        <taxon>Hucho</taxon>
    </lineage>
</organism>
<dbReference type="Pfam" id="PF00880">
    <property type="entry name" value="Nebulin"/>
    <property type="match status" value="1"/>
</dbReference>
<dbReference type="InterPro" id="IPR000900">
    <property type="entry name" value="Nebulin_repeat"/>
</dbReference>